<organism evidence="1 2">
    <name type="scientific">Pseudoduganella lurida</name>
    <dbReference type="NCBI Taxonomy" id="1036180"/>
    <lineage>
        <taxon>Bacteria</taxon>
        <taxon>Pseudomonadati</taxon>
        <taxon>Pseudomonadota</taxon>
        <taxon>Betaproteobacteria</taxon>
        <taxon>Burkholderiales</taxon>
        <taxon>Oxalobacteraceae</taxon>
        <taxon>Telluria group</taxon>
        <taxon>Pseudoduganella</taxon>
    </lineage>
</organism>
<proteinExistence type="predicted"/>
<keyword evidence="2" id="KW-1185">Reference proteome</keyword>
<dbReference type="AlphaFoldDB" id="A0A562REM3"/>
<gene>
    <name evidence="1" type="ORF">IP91_01625</name>
</gene>
<dbReference type="EMBL" id="VLLB01000002">
    <property type="protein sequence ID" value="TWI67512.1"/>
    <property type="molecule type" value="Genomic_DNA"/>
</dbReference>
<comment type="caution">
    <text evidence="1">The sequence shown here is derived from an EMBL/GenBank/DDBJ whole genome shotgun (WGS) entry which is preliminary data.</text>
</comment>
<evidence type="ECO:0000313" key="1">
    <source>
        <dbReference type="EMBL" id="TWI67512.1"/>
    </source>
</evidence>
<accession>A0A562REM3</accession>
<name>A0A562REM3_9BURK</name>
<evidence type="ECO:0000313" key="2">
    <source>
        <dbReference type="Proteomes" id="UP000318431"/>
    </source>
</evidence>
<reference evidence="1 2" key="1">
    <citation type="journal article" date="2015" name="Stand. Genomic Sci.">
        <title>Genomic Encyclopedia of Bacterial and Archaeal Type Strains, Phase III: the genomes of soil and plant-associated and newly described type strains.</title>
        <authorList>
            <person name="Whitman W.B."/>
            <person name="Woyke T."/>
            <person name="Klenk H.P."/>
            <person name="Zhou Y."/>
            <person name="Lilburn T.G."/>
            <person name="Beck B.J."/>
            <person name="De Vos P."/>
            <person name="Vandamme P."/>
            <person name="Eisen J.A."/>
            <person name="Garrity G."/>
            <person name="Hugenholtz P."/>
            <person name="Kyrpides N.C."/>
        </authorList>
    </citation>
    <scope>NUCLEOTIDE SEQUENCE [LARGE SCALE GENOMIC DNA]</scope>
    <source>
        <strain evidence="1 2">CGMCC 1.10822</strain>
    </source>
</reference>
<protein>
    <submittedName>
        <fullName evidence="1">Uncharacterized protein</fullName>
    </submittedName>
</protein>
<dbReference type="RefSeq" id="WP_145648452.1">
    <property type="nucleotide sequence ID" value="NZ_VLLB01000002.1"/>
</dbReference>
<dbReference type="Proteomes" id="UP000318431">
    <property type="component" value="Unassembled WGS sequence"/>
</dbReference>
<sequence length="153" mass="15363">MPLAARSTVAVPAVPGVGMTCHAATWFWAAKEAQALGLSGPKADLVTLGNVGAMGPQVQMLALVGPGRSSFWDFAIVPATPPDGSVLIWTGGATHSAVVSAPNAITGYNQPVQFPGVGVGHTTNAPAALAAHLRRCVVISDDAIIAAAAAFNL</sequence>